<organism evidence="3">
    <name type="scientific">Alexandrium monilatum</name>
    <dbReference type="NCBI Taxonomy" id="311494"/>
    <lineage>
        <taxon>Eukaryota</taxon>
        <taxon>Sar</taxon>
        <taxon>Alveolata</taxon>
        <taxon>Dinophyceae</taxon>
        <taxon>Gonyaulacales</taxon>
        <taxon>Pyrocystaceae</taxon>
        <taxon>Alexandrium</taxon>
    </lineage>
</organism>
<reference evidence="3" key="1">
    <citation type="submission" date="2021-01" db="EMBL/GenBank/DDBJ databases">
        <authorList>
            <person name="Corre E."/>
            <person name="Pelletier E."/>
            <person name="Niang G."/>
            <person name="Scheremetjew M."/>
            <person name="Finn R."/>
            <person name="Kale V."/>
            <person name="Holt S."/>
            <person name="Cochrane G."/>
            <person name="Meng A."/>
            <person name="Brown T."/>
            <person name="Cohen L."/>
        </authorList>
    </citation>
    <scope>NUCLEOTIDE SEQUENCE</scope>
    <source>
        <strain evidence="3">CCMP3105</strain>
    </source>
</reference>
<feature type="region of interest" description="Disordered" evidence="1">
    <location>
        <begin position="287"/>
        <end position="315"/>
    </location>
</feature>
<dbReference type="Gene3D" id="3.30.70.330">
    <property type="match status" value="1"/>
</dbReference>
<dbReference type="SUPFAM" id="SSF54928">
    <property type="entry name" value="RNA-binding domain, RBD"/>
    <property type="match status" value="1"/>
</dbReference>
<protein>
    <recommendedName>
        <fullName evidence="2">Mei2-like C-terminal RNA recognition motif domain-containing protein</fullName>
    </recommendedName>
</protein>
<accession>A0A7S4UIC1</accession>
<feature type="region of interest" description="Disordered" evidence="1">
    <location>
        <begin position="377"/>
        <end position="418"/>
    </location>
</feature>
<feature type="domain" description="Mei2-like C-terminal RNA recognition motif" evidence="2">
    <location>
        <begin position="422"/>
        <end position="518"/>
    </location>
</feature>
<evidence type="ECO:0000313" key="3">
    <source>
        <dbReference type="EMBL" id="CAE4585914.1"/>
    </source>
</evidence>
<feature type="region of interest" description="Disordered" evidence="1">
    <location>
        <begin position="542"/>
        <end position="562"/>
    </location>
</feature>
<feature type="region of interest" description="Disordered" evidence="1">
    <location>
        <begin position="251"/>
        <end position="272"/>
    </location>
</feature>
<dbReference type="CDD" id="cd12277">
    <property type="entry name" value="RRM3_MEI2_EAR1_like"/>
    <property type="match status" value="1"/>
</dbReference>
<dbReference type="InterPro" id="IPR007201">
    <property type="entry name" value="Mei2-like_Rrm_C"/>
</dbReference>
<dbReference type="InterPro" id="IPR012677">
    <property type="entry name" value="Nucleotide-bd_a/b_plait_sf"/>
</dbReference>
<feature type="region of interest" description="Disordered" evidence="1">
    <location>
        <begin position="212"/>
        <end position="234"/>
    </location>
</feature>
<dbReference type="GO" id="GO:0003676">
    <property type="term" value="F:nucleic acid binding"/>
    <property type="evidence" value="ECO:0007669"/>
    <property type="project" value="InterPro"/>
</dbReference>
<evidence type="ECO:0000256" key="1">
    <source>
        <dbReference type="SAM" id="MobiDB-lite"/>
    </source>
</evidence>
<dbReference type="Pfam" id="PF04059">
    <property type="entry name" value="RRM_2"/>
    <property type="match status" value="1"/>
</dbReference>
<dbReference type="EMBL" id="HBNR01031629">
    <property type="protein sequence ID" value="CAE4585914.1"/>
    <property type="molecule type" value="Transcribed_RNA"/>
</dbReference>
<name>A0A7S4UIC1_9DINO</name>
<gene>
    <name evidence="3" type="ORF">AMON00008_LOCUS21632</name>
</gene>
<dbReference type="AlphaFoldDB" id="A0A7S4UIC1"/>
<proteinExistence type="predicted"/>
<sequence>MVCFQSPGEAETLRLLRPILVAEEVGEVDRRFYAHPSVSRQALVKNTFLEFVDADAEEEQPRILTSQTDSTVLGILNCRDGILPDVGGSKCETSSIGSHNPVVVMGPSVAACTFEEPAAHAHTTLAAVAGELAAAVPARENTSRIPANLFAGFQVKNTFLEFVGAGEDDEVEQPRILTSQTDSKALGIWNCRDGAFQTAGEDGLVLSEPESKELAATHPSEGPPESACEFEATGMPGVPFAPMASVQGAAAGEPAASMPGRRATPQAPAGLGVDVQLRLKNTFLEVAEEEDDDEPQGKITKSSTDSAALLRCDPLPGSHRAPLDLLKLDVDPKQGSGAVRDAATEETDADLASACIFEHESIRAQPAEEPCARMAAMDSKDQPVDAGVPPRARERRAVGAHRGRPLESEDSSYATGAEEAPTTLMLRNVPNDYTRSMLLELLDATGFAGRYDFIYYPTDFSRRAGLGYAFVDMVSPADAVRVSRALEGFRRWSVPSSKVCSVGWSVPCQGLEANIERYRNSPIMHKSVPDEYKPAMFKEGHRVPFPKPTRKLRRPDSRRGGC</sequence>
<dbReference type="InterPro" id="IPR035979">
    <property type="entry name" value="RBD_domain_sf"/>
</dbReference>
<evidence type="ECO:0000259" key="2">
    <source>
        <dbReference type="Pfam" id="PF04059"/>
    </source>
</evidence>